<dbReference type="RefSeq" id="WP_036313185.1">
    <property type="nucleotide sequence ID" value="NZ_JFYO01000007.1"/>
</dbReference>
<dbReference type="PANTHER" id="PTHR42686">
    <property type="entry name" value="GH17980P-RELATED"/>
    <property type="match status" value="1"/>
</dbReference>
<evidence type="ECO:0000259" key="1">
    <source>
        <dbReference type="Pfam" id="PF00248"/>
    </source>
</evidence>
<dbReference type="CDD" id="cd19162">
    <property type="entry name" value="AKR_FDH"/>
    <property type="match status" value="1"/>
</dbReference>
<dbReference type="InterPro" id="IPR036812">
    <property type="entry name" value="NAD(P)_OxRdtase_dom_sf"/>
</dbReference>
<dbReference type="eggNOG" id="COG0667">
    <property type="taxonomic scope" value="Bacteria"/>
</dbReference>
<dbReference type="Proteomes" id="UP000024001">
    <property type="component" value="Unassembled WGS sequence"/>
</dbReference>
<feature type="domain" description="NADP-dependent oxidoreductase" evidence="1">
    <location>
        <begin position="20"/>
        <end position="319"/>
    </location>
</feature>
<gene>
    <name evidence="2" type="ORF">BW34_02588</name>
</gene>
<dbReference type="SUPFAM" id="SSF51430">
    <property type="entry name" value="NAD(P)-linked oxidoreductase"/>
    <property type="match status" value="1"/>
</dbReference>
<proteinExistence type="predicted"/>
<dbReference type="InterPro" id="IPR044477">
    <property type="entry name" value="FDH-like"/>
</dbReference>
<dbReference type="GO" id="GO:0016491">
    <property type="term" value="F:oxidoreductase activity"/>
    <property type="evidence" value="ECO:0007669"/>
    <property type="project" value="InterPro"/>
</dbReference>
<dbReference type="EMBL" id="JFYO01000007">
    <property type="protein sequence ID" value="EZP26256.1"/>
    <property type="molecule type" value="Genomic_DNA"/>
</dbReference>
<dbReference type="GO" id="GO:0005829">
    <property type="term" value="C:cytosol"/>
    <property type="evidence" value="ECO:0007669"/>
    <property type="project" value="TreeGrafter"/>
</dbReference>
<accession>A0A031FQ00</accession>
<dbReference type="InterPro" id="IPR023210">
    <property type="entry name" value="NADP_OxRdtase_dom"/>
</dbReference>
<dbReference type="PANTHER" id="PTHR42686:SF1">
    <property type="entry name" value="GH17980P-RELATED"/>
    <property type="match status" value="1"/>
</dbReference>
<dbReference type="InterPro" id="IPR020471">
    <property type="entry name" value="AKR"/>
</dbReference>
<name>A0A031FQ00_9MICO</name>
<dbReference type="OrthoDB" id="9768851at2"/>
<dbReference type="AlphaFoldDB" id="A0A031FQ00"/>
<organism evidence="2 3">
    <name type="scientific">Microbacterium oleivorans</name>
    <dbReference type="NCBI Taxonomy" id="273677"/>
    <lineage>
        <taxon>Bacteria</taxon>
        <taxon>Bacillati</taxon>
        <taxon>Actinomycetota</taxon>
        <taxon>Actinomycetes</taxon>
        <taxon>Micrococcales</taxon>
        <taxon>Microbacteriaceae</taxon>
        <taxon>Microbacterium</taxon>
    </lineage>
</organism>
<dbReference type="Gene3D" id="3.20.20.100">
    <property type="entry name" value="NADP-dependent oxidoreductase domain"/>
    <property type="match status" value="1"/>
</dbReference>
<keyword evidence="3" id="KW-1185">Reference proteome</keyword>
<protein>
    <submittedName>
        <fullName evidence="2">Putative oxidoreductase</fullName>
    </submittedName>
</protein>
<reference evidence="2 3" key="1">
    <citation type="submission" date="2014-03" db="EMBL/GenBank/DDBJ databases">
        <title>Draft Genome Sequences of 13 Willow Endophytes.</title>
        <authorList>
            <person name="Gan H.Y."/>
            <person name="Gan H.M."/>
            <person name="Savka M.A."/>
            <person name="Hudson A.O."/>
        </authorList>
    </citation>
    <scope>NUCLEOTIDE SEQUENCE [LARGE SCALE GENOMIC DNA]</scope>
    <source>
        <strain evidence="2 3">RIT293</strain>
    </source>
</reference>
<evidence type="ECO:0000313" key="3">
    <source>
        <dbReference type="Proteomes" id="UP000024001"/>
    </source>
</evidence>
<dbReference type="PATRIC" id="fig|273677.3.peg.2565"/>
<comment type="caution">
    <text evidence="2">The sequence shown here is derived from an EMBL/GenBank/DDBJ whole genome shotgun (WGS) entry which is preliminary data.</text>
</comment>
<evidence type="ECO:0000313" key="2">
    <source>
        <dbReference type="EMBL" id="EZP26256.1"/>
    </source>
</evidence>
<sequence length="332" mass="35408">MTALSLATRSIREHLPVSDVGFGAAQLGNLNRRTTDEESTAAVHAALAAGVTYFDTAPHYGLGLSERRLGAALAGTPRDDVVISTKVGRLLVDSPDTADRQDDQGFVVPASVRREWDFSADGVKRSIEASLARLGTDRIDIVYLHDPDDHEEQATREALPALIELREQGVVRAIGAGMNQSAMPARFIEAHDIDVVMLAGRFTLLVQTALADLMPLALRRGVAIVAAGVYNSGLLSSAQIRPDAHFDYAPASDEVRERAERLAAICHAHGVDLPSAAVQYPLRHPAVVSTVIGMRSVAHVESSIERRTSLIPEDLWAELAGAGLAPDPVGAA</sequence>
<dbReference type="Pfam" id="PF00248">
    <property type="entry name" value="Aldo_ket_red"/>
    <property type="match status" value="1"/>
</dbReference>